<comment type="caution">
    <text evidence="1">The sequence shown here is derived from an EMBL/GenBank/DDBJ whole genome shotgun (WGS) entry which is preliminary data.</text>
</comment>
<keyword evidence="2" id="KW-1185">Reference proteome</keyword>
<gene>
    <name evidence="1" type="ORF">DPMN_043540</name>
</gene>
<organism evidence="1 2">
    <name type="scientific">Dreissena polymorpha</name>
    <name type="common">Zebra mussel</name>
    <name type="synonym">Mytilus polymorpha</name>
    <dbReference type="NCBI Taxonomy" id="45954"/>
    <lineage>
        <taxon>Eukaryota</taxon>
        <taxon>Metazoa</taxon>
        <taxon>Spiralia</taxon>
        <taxon>Lophotrochozoa</taxon>
        <taxon>Mollusca</taxon>
        <taxon>Bivalvia</taxon>
        <taxon>Autobranchia</taxon>
        <taxon>Heteroconchia</taxon>
        <taxon>Euheterodonta</taxon>
        <taxon>Imparidentia</taxon>
        <taxon>Neoheterodontei</taxon>
        <taxon>Myida</taxon>
        <taxon>Dreissenoidea</taxon>
        <taxon>Dreissenidae</taxon>
        <taxon>Dreissena</taxon>
    </lineage>
</organism>
<name>A0A9D4D2H6_DREPO</name>
<evidence type="ECO:0000313" key="2">
    <source>
        <dbReference type="Proteomes" id="UP000828390"/>
    </source>
</evidence>
<dbReference type="Proteomes" id="UP000828390">
    <property type="component" value="Unassembled WGS sequence"/>
</dbReference>
<protein>
    <submittedName>
        <fullName evidence="1">Uncharacterized protein</fullName>
    </submittedName>
</protein>
<sequence length="125" mass="14912">MVKTLNTKLGFQIATNEIDIAHRLKKGPEGKKDIIVRFQSRLLRNTVFREVRIFRQSGIFIREDLTPLNLEVFMSVKRKMTDEVSSVWTRNVAIFYKNVHEQVTRVDFEDYQTWLDRPRSKRPTK</sequence>
<evidence type="ECO:0000313" key="1">
    <source>
        <dbReference type="EMBL" id="KAH3736964.1"/>
    </source>
</evidence>
<proteinExistence type="predicted"/>
<accession>A0A9D4D2H6</accession>
<dbReference type="EMBL" id="JAIWYP010000011">
    <property type="protein sequence ID" value="KAH3736964.1"/>
    <property type="molecule type" value="Genomic_DNA"/>
</dbReference>
<dbReference type="AlphaFoldDB" id="A0A9D4D2H6"/>
<reference evidence="1" key="1">
    <citation type="journal article" date="2019" name="bioRxiv">
        <title>The Genome of the Zebra Mussel, Dreissena polymorpha: A Resource for Invasive Species Research.</title>
        <authorList>
            <person name="McCartney M.A."/>
            <person name="Auch B."/>
            <person name="Kono T."/>
            <person name="Mallez S."/>
            <person name="Zhang Y."/>
            <person name="Obille A."/>
            <person name="Becker A."/>
            <person name="Abrahante J.E."/>
            <person name="Garbe J."/>
            <person name="Badalamenti J.P."/>
            <person name="Herman A."/>
            <person name="Mangelson H."/>
            <person name="Liachko I."/>
            <person name="Sullivan S."/>
            <person name="Sone E.D."/>
            <person name="Koren S."/>
            <person name="Silverstein K.A.T."/>
            <person name="Beckman K.B."/>
            <person name="Gohl D.M."/>
        </authorList>
    </citation>
    <scope>NUCLEOTIDE SEQUENCE</scope>
    <source>
        <strain evidence="1">Duluth1</strain>
        <tissue evidence="1">Whole animal</tissue>
    </source>
</reference>
<reference evidence="1" key="2">
    <citation type="submission" date="2020-11" db="EMBL/GenBank/DDBJ databases">
        <authorList>
            <person name="McCartney M.A."/>
            <person name="Auch B."/>
            <person name="Kono T."/>
            <person name="Mallez S."/>
            <person name="Becker A."/>
            <person name="Gohl D.M."/>
            <person name="Silverstein K.A.T."/>
            <person name="Koren S."/>
            <person name="Bechman K.B."/>
            <person name="Herman A."/>
            <person name="Abrahante J.E."/>
            <person name="Garbe J."/>
        </authorList>
    </citation>
    <scope>NUCLEOTIDE SEQUENCE</scope>
    <source>
        <strain evidence="1">Duluth1</strain>
        <tissue evidence="1">Whole animal</tissue>
    </source>
</reference>